<dbReference type="SUPFAM" id="SSF49299">
    <property type="entry name" value="PKD domain"/>
    <property type="match status" value="2"/>
</dbReference>
<accession>A0A5C6RNV9</accession>
<dbReference type="InterPro" id="IPR000601">
    <property type="entry name" value="PKD_dom"/>
</dbReference>
<sequence length="771" mass="82211">NSDNDSIAENLNAGNYSITVTDDNGCIKDTNGVSTEPSILTTSIVNTINTFCGLSNGSALSTATGGTAPYSFLWSNGDTTALISNVLAGNYYVTITDNNGCSNTDSITLIDVPNPKVTIDASTDVLCFGENTGTATASASLGIPPYEYMWAPSGINTSSPSNLMAGTHIVTLIDGNGCTSNDTIFINEPTNLEVNIDSLFNADCNGNSTGEIFVSGIGGSPQYDYQWSNGETTPSINNLISGNYTVTITDSNNCTVDKTIIITEPEILNATISSTLNELCIGSDDGQATVTPTGGSAPYFYSWNSSPIQTTQTAVDLPNGTYSVIVTDINGCIDTTSAIINSPTPVIINDIPDVTICNGNNINLSPSASGGNGGYLYFWNNSIGLANPANVSPSSTTQYIVTAIDQNGCTGTSDTVIVNVQSLDQSDVDVIVNSPICQGTNTLIYATVNNPNTGPLSYSWNNGLGNTPGAFQIAPNEPTTYIVTVSNACGVVIIDSSALEFKPLPNVLFSGNGFDCAPIEVIFNDLSTTPIDSIVSWNWDFGDGEISNEQNPSHTYLTSGNYDVTLTVSTDEGCVNNNTIINSVTVHPNPIADFTATPFITDLDNAEIIFIDQSDVAISYLWDFADGETSPVMNPIHTYQDTGTYNVNLTVTNSFGCEGSITLPVIVKPTFNFEIPNAFTPNPNGQNGGQYDINSLTNDIFYPFTKFVKDYHLMIFNRWGELIFESFDINKGWDGYLNGVMLQQDVYVWKINLTYIDGSILEKAGDVTLIR</sequence>
<evidence type="ECO:0000313" key="2">
    <source>
        <dbReference type="EMBL" id="TXB63664.1"/>
    </source>
</evidence>
<proteinExistence type="predicted"/>
<dbReference type="Gene3D" id="2.60.40.740">
    <property type="match status" value="3"/>
</dbReference>
<dbReference type="NCBIfam" id="TIGR04131">
    <property type="entry name" value="Bac_Flav_CTERM"/>
    <property type="match status" value="1"/>
</dbReference>
<dbReference type="Proteomes" id="UP000321721">
    <property type="component" value="Unassembled WGS sequence"/>
</dbReference>
<reference evidence="2 3" key="1">
    <citation type="submission" date="2019-08" db="EMBL/GenBank/DDBJ databases">
        <title>Genome of Vicingus serpentipes NCIMB 15042.</title>
        <authorList>
            <person name="Bowman J.P."/>
        </authorList>
    </citation>
    <scope>NUCLEOTIDE SEQUENCE [LARGE SCALE GENOMIC DNA]</scope>
    <source>
        <strain evidence="2 3">NCIMB 15042</strain>
    </source>
</reference>
<evidence type="ECO:0000259" key="1">
    <source>
        <dbReference type="PROSITE" id="PS50093"/>
    </source>
</evidence>
<dbReference type="PROSITE" id="PS50093">
    <property type="entry name" value="PKD"/>
    <property type="match status" value="2"/>
</dbReference>
<feature type="non-terminal residue" evidence="2">
    <location>
        <position position="1"/>
    </location>
</feature>
<dbReference type="SMART" id="SM00089">
    <property type="entry name" value="PKD"/>
    <property type="match status" value="4"/>
</dbReference>
<dbReference type="Gene3D" id="2.60.40.10">
    <property type="entry name" value="Immunoglobulins"/>
    <property type="match status" value="2"/>
</dbReference>
<dbReference type="EMBL" id="VOOS01000007">
    <property type="protein sequence ID" value="TXB63664.1"/>
    <property type="molecule type" value="Genomic_DNA"/>
</dbReference>
<dbReference type="InterPro" id="IPR035986">
    <property type="entry name" value="PKD_dom_sf"/>
</dbReference>
<dbReference type="CDD" id="cd00146">
    <property type="entry name" value="PKD"/>
    <property type="match status" value="2"/>
</dbReference>
<protein>
    <submittedName>
        <fullName evidence="2">PKD domain-containing protein</fullName>
    </submittedName>
</protein>
<dbReference type="InterPro" id="IPR022409">
    <property type="entry name" value="PKD/Chitinase_dom"/>
</dbReference>
<dbReference type="Pfam" id="PF13573">
    <property type="entry name" value="SprB"/>
    <property type="match status" value="4"/>
</dbReference>
<name>A0A5C6RNV9_9FLAO</name>
<comment type="caution">
    <text evidence="2">The sequence shown here is derived from an EMBL/GenBank/DDBJ whole genome shotgun (WGS) entry which is preliminary data.</text>
</comment>
<dbReference type="InterPro" id="IPR013783">
    <property type="entry name" value="Ig-like_fold"/>
</dbReference>
<dbReference type="AlphaFoldDB" id="A0A5C6RNV9"/>
<keyword evidence="3" id="KW-1185">Reference proteome</keyword>
<dbReference type="Pfam" id="PF18911">
    <property type="entry name" value="PKD_4"/>
    <property type="match status" value="2"/>
</dbReference>
<dbReference type="OrthoDB" id="7794186at2"/>
<dbReference type="RefSeq" id="WP_147102085.1">
    <property type="nucleotide sequence ID" value="NZ_VOOS01000007.1"/>
</dbReference>
<dbReference type="Pfam" id="PF13585">
    <property type="entry name" value="CHU_C"/>
    <property type="match status" value="1"/>
</dbReference>
<evidence type="ECO:0000313" key="3">
    <source>
        <dbReference type="Proteomes" id="UP000321721"/>
    </source>
</evidence>
<organism evidence="2 3">
    <name type="scientific">Vicingus serpentipes</name>
    <dbReference type="NCBI Taxonomy" id="1926625"/>
    <lineage>
        <taxon>Bacteria</taxon>
        <taxon>Pseudomonadati</taxon>
        <taxon>Bacteroidota</taxon>
        <taxon>Flavobacteriia</taxon>
        <taxon>Flavobacteriales</taxon>
        <taxon>Vicingaceae</taxon>
        <taxon>Vicingus</taxon>
    </lineage>
</organism>
<feature type="domain" description="PKD" evidence="1">
    <location>
        <begin position="618"/>
        <end position="667"/>
    </location>
</feature>
<gene>
    <name evidence="2" type="ORF">FRY74_12390</name>
</gene>
<feature type="domain" description="PKD" evidence="1">
    <location>
        <begin position="504"/>
        <end position="586"/>
    </location>
</feature>
<dbReference type="InterPro" id="IPR025667">
    <property type="entry name" value="SprB_repeat"/>
</dbReference>
<dbReference type="InterPro" id="IPR026341">
    <property type="entry name" value="T9SS_type_B"/>
</dbReference>